<evidence type="ECO:0000256" key="2">
    <source>
        <dbReference type="ARBA" id="ARBA00022963"/>
    </source>
</evidence>
<proteinExistence type="predicted"/>
<dbReference type="PROSITE" id="PS51635">
    <property type="entry name" value="PNPLA"/>
    <property type="match status" value="1"/>
</dbReference>
<dbReference type="InterPro" id="IPR002641">
    <property type="entry name" value="PNPLA_dom"/>
</dbReference>
<sequence length="290" mass="31356">MGVVLALGGGGVRGVAHLGLLKVLREEGIPVAGIAGSSAGSLAAAIYALDLPLEPSFVLHTLYDPELERLQKSGKLRQMVRVMEFLRKPTLAEGRYYQEGLFRLFGTKQIEDSPLPLVIQAADFNTGELVALRSGPLAEAIRASSAIPSIFPPVRWNGRVLVDGDVAEKVPVTAALSLGLGPVVAFDVSNPYIWSEPKTALEAALQAGEASRRRLVELALGQADLVVRLNPPHPIDTFDASQAGALFELGQERAREALSEIRRLIQPPRERNAPAPHWWSRLFKLTQKAS</sequence>
<organism evidence="6 7">
    <name type="scientific">Calidithermus roseus</name>
    <dbReference type="NCBI Taxonomy" id="1644118"/>
    <lineage>
        <taxon>Bacteria</taxon>
        <taxon>Thermotogati</taxon>
        <taxon>Deinococcota</taxon>
        <taxon>Deinococci</taxon>
        <taxon>Thermales</taxon>
        <taxon>Thermaceae</taxon>
        <taxon>Calidithermus</taxon>
    </lineage>
</organism>
<dbReference type="RefSeq" id="WP_119275458.1">
    <property type="nucleotide sequence ID" value="NZ_QWLA01000001.1"/>
</dbReference>
<dbReference type="GO" id="GO:0016787">
    <property type="term" value="F:hydrolase activity"/>
    <property type="evidence" value="ECO:0007669"/>
    <property type="project" value="UniProtKB-UniRule"/>
</dbReference>
<dbReference type="EMBL" id="QWLA01000001">
    <property type="protein sequence ID" value="RIH89860.1"/>
    <property type="molecule type" value="Genomic_DNA"/>
</dbReference>
<dbReference type="InterPro" id="IPR050301">
    <property type="entry name" value="NTE"/>
</dbReference>
<evidence type="ECO:0000256" key="3">
    <source>
        <dbReference type="ARBA" id="ARBA00023098"/>
    </source>
</evidence>
<evidence type="ECO:0000313" key="6">
    <source>
        <dbReference type="EMBL" id="RIH89860.1"/>
    </source>
</evidence>
<feature type="short sequence motif" description="GXGXXG" evidence="4">
    <location>
        <begin position="9"/>
        <end position="14"/>
    </location>
</feature>
<feature type="domain" description="PNPLA" evidence="5">
    <location>
        <begin position="5"/>
        <end position="176"/>
    </location>
</feature>
<evidence type="ECO:0000256" key="1">
    <source>
        <dbReference type="ARBA" id="ARBA00022801"/>
    </source>
</evidence>
<feature type="active site" description="Proton acceptor" evidence="4">
    <location>
        <position position="163"/>
    </location>
</feature>
<dbReference type="Pfam" id="PF01734">
    <property type="entry name" value="Patatin"/>
    <property type="match status" value="1"/>
</dbReference>
<comment type="caution">
    <text evidence="4">Lacks conserved residue(s) required for the propagation of feature annotation.</text>
</comment>
<dbReference type="SUPFAM" id="SSF52151">
    <property type="entry name" value="FabD/lysophospholipase-like"/>
    <property type="match status" value="1"/>
</dbReference>
<dbReference type="PANTHER" id="PTHR14226:SF29">
    <property type="entry name" value="NEUROPATHY TARGET ESTERASE SWS"/>
    <property type="match status" value="1"/>
</dbReference>
<dbReference type="InterPro" id="IPR016035">
    <property type="entry name" value="Acyl_Trfase/lysoPLipase"/>
</dbReference>
<dbReference type="PANTHER" id="PTHR14226">
    <property type="entry name" value="NEUROPATHY TARGET ESTERASE/SWISS CHEESE D.MELANOGASTER"/>
    <property type="match status" value="1"/>
</dbReference>
<protein>
    <submittedName>
        <fullName evidence="6">Putative NTE family protein</fullName>
    </submittedName>
</protein>
<reference evidence="6 7" key="1">
    <citation type="submission" date="2018-08" db="EMBL/GenBank/DDBJ databases">
        <title>Meiothermus roseus NBRC 110900 genome sequencing project.</title>
        <authorList>
            <person name="Da Costa M.S."/>
            <person name="Albuquerque L."/>
            <person name="Raposo P."/>
            <person name="Froufe H.J.C."/>
            <person name="Barroso C.S."/>
            <person name="Egas C."/>
        </authorList>
    </citation>
    <scope>NUCLEOTIDE SEQUENCE [LARGE SCALE GENOMIC DNA]</scope>
    <source>
        <strain evidence="6 7">NBRC 110900</strain>
    </source>
</reference>
<keyword evidence="3 4" id="KW-0443">Lipid metabolism</keyword>
<dbReference type="Gene3D" id="3.40.1090.10">
    <property type="entry name" value="Cytosolic phospholipase A2 catalytic domain"/>
    <property type="match status" value="2"/>
</dbReference>
<keyword evidence="7" id="KW-1185">Reference proteome</keyword>
<name>A0A399F1J0_9DEIN</name>
<evidence type="ECO:0000256" key="4">
    <source>
        <dbReference type="PROSITE-ProRule" id="PRU01161"/>
    </source>
</evidence>
<keyword evidence="2 4" id="KW-0442">Lipid degradation</keyword>
<feature type="active site" description="Nucleophile" evidence="4">
    <location>
        <position position="38"/>
    </location>
</feature>
<gene>
    <name evidence="6" type="ORF">Mrose_00085</name>
</gene>
<feature type="short sequence motif" description="GXSXG" evidence="4">
    <location>
        <begin position="36"/>
        <end position="40"/>
    </location>
</feature>
<dbReference type="AlphaFoldDB" id="A0A399F1J0"/>
<dbReference type="GO" id="GO:0016042">
    <property type="term" value="P:lipid catabolic process"/>
    <property type="evidence" value="ECO:0007669"/>
    <property type="project" value="UniProtKB-UniRule"/>
</dbReference>
<evidence type="ECO:0000259" key="5">
    <source>
        <dbReference type="PROSITE" id="PS51635"/>
    </source>
</evidence>
<keyword evidence="1 4" id="KW-0378">Hydrolase</keyword>
<accession>A0A399F1J0</accession>
<dbReference type="Proteomes" id="UP000265341">
    <property type="component" value="Unassembled WGS sequence"/>
</dbReference>
<dbReference type="OrthoDB" id="9770965at2"/>
<comment type="caution">
    <text evidence="6">The sequence shown here is derived from an EMBL/GenBank/DDBJ whole genome shotgun (WGS) entry which is preliminary data.</text>
</comment>
<evidence type="ECO:0000313" key="7">
    <source>
        <dbReference type="Proteomes" id="UP000265341"/>
    </source>
</evidence>